<dbReference type="InterPro" id="IPR015943">
    <property type="entry name" value="WD40/YVTN_repeat-like_dom_sf"/>
</dbReference>
<dbReference type="PANTHER" id="PTHR44472">
    <property type="entry name" value="DDB1- AND CUL4-ASSOCIATED FACTOR 4-RELATED"/>
    <property type="match status" value="1"/>
</dbReference>
<dbReference type="GO" id="GO:0080008">
    <property type="term" value="C:Cul4-RING E3 ubiquitin ligase complex"/>
    <property type="evidence" value="ECO:0007669"/>
    <property type="project" value="TreeGrafter"/>
</dbReference>
<evidence type="ECO:0000256" key="2">
    <source>
        <dbReference type="ARBA" id="ARBA00022737"/>
    </source>
</evidence>
<dbReference type="PANTHER" id="PTHR44472:SF1">
    <property type="entry name" value="DDB1 AND CUL4 ASSOCIATED FACTOR 4"/>
    <property type="match status" value="1"/>
</dbReference>
<dbReference type="EMBL" id="JAYKXP010000090">
    <property type="protein sequence ID" value="KAK7028107.1"/>
    <property type="molecule type" value="Genomic_DNA"/>
</dbReference>
<comment type="caution">
    <text evidence="4">The sequence shown here is derived from an EMBL/GenBank/DDBJ whole genome shotgun (WGS) entry which is preliminary data.</text>
</comment>
<evidence type="ECO:0000256" key="3">
    <source>
        <dbReference type="SAM" id="MobiDB-lite"/>
    </source>
</evidence>
<dbReference type="InterPro" id="IPR052254">
    <property type="entry name" value="CUL4-DDB1_E3_ligase_receptor"/>
</dbReference>
<dbReference type="Proteomes" id="UP001383192">
    <property type="component" value="Unassembled WGS sequence"/>
</dbReference>
<dbReference type="InterPro" id="IPR001680">
    <property type="entry name" value="WD40_rpt"/>
</dbReference>
<sequence length="377" mass="41903">MIDMTSRLSSEPKPAPTPSIIGASTTAFVSSRQCYTSTLNDWGNRPIRFIGDNQGWLYSYIDPPQTVWEQSPVEVLSEINLHPHGEVRPSMHQVLNFIDCRKAVVNLPVRKSLHVRIRLLFYPIPLKNLSATCFGPTTRISVQSLHEPSRTTIITLPSVHDVRCSTILPSSAHVLGAAKRAIHINSPEIRHGIRELHTGSDVFSLCNIEEDIIYAGCRNGQISRFDLRITGSKPDALRLPVSKSTPIYLSLLPIPKWEILVGRMDGELCTYDLRFVSTTSETTPTRTFRGHVGGVDHRLGSGISVPPDSEYIFAAGDDGRLRCWSLRAAGMDPQTTVECGRLRCLHTTQEDVEGSTGNQLWGVDTSETRRGIVNWLL</sequence>
<dbReference type="Pfam" id="PF00400">
    <property type="entry name" value="WD40"/>
    <property type="match status" value="1"/>
</dbReference>
<dbReference type="Gene3D" id="2.130.10.10">
    <property type="entry name" value="YVTN repeat-like/Quinoprotein amine dehydrogenase"/>
    <property type="match status" value="1"/>
</dbReference>
<gene>
    <name evidence="4" type="ORF">VNI00_014922</name>
</gene>
<evidence type="ECO:0000313" key="4">
    <source>
        <dbReference type="EMBL" id="KAK7028107.1"/>
    </source>
</evidence>
<evidence type="ECO:0000256" key="1">
    <source>
        <dbReference type="ARBA" id="ARBA00022574"/>
    </source>
</evidence>
<protein>
    <submittedName>
        <fullName evidence="4">Uncharacterized protein</fullName>
    </submittedName>
</protein>
<keyword evidence="5" id="KW-1185">Reference proteome</keyword>
<dbReference type="AlphaFoldDB" id="A0AAW0BNA7"/>
<dbReference type="SUPFAM" id="SSF101908">
    <property type="entry name" value="Putative isomerase YbhE"/>
    <property type="match status" value="1"/>
</dbReference>
<evidence type="ECO:0000313" key="5">
    <source>
        <dbReference type="Proteomes" id="UP001383192"/>
    </source>
</evidence>
<name>A0AAW0BNA7_9AGAR</name>
<keyword evidence="2" id="KW-0677">Repeat</keyword>
<organism evidence="4 5">
    <name type="scientific">Paramarasmius palmivorus</name>
    <dbReference type="NCBI Taxonomy" id="297713"/>
    <lineage>
        <taxon>Eukaryota</taxon>
        <taxon>Fungi</taxon>
        <taxon>Dikarya</taxon>
        <taxon>Basidiomycota</taxon>
        <taxon>Agaricomycotina</taxon>
        <taxon>Agaricomycetes</taxon>
        <taxon>Agaricomycetidae</taxon>
        <taxon>Agaricales</taxon>
        <taxon>Marasmiineae</taxon>
        <taxon>Marasmiaceae</taxon>
        <taxon>Paramarasmius</taxon>
    </lineage>
</organism>
<accession>A0AAW0BNA7</accession>
<reference evidence="4 5" key="1">
    <citation type="submission" date="2024-01" db="EMBL/GenBank/DDBJ databases">
        <title>A draft genome for a cacao thread blight-causing isolate of Paramarasmius palmivorus.</title>
        <authorList>
            <person name="Baruah I.K."/>
            <person name="Bukari Y."/>
            <person name="Amoako-Attah I."/>
            <person name="Meinhardt L.W."/>
            <person name="Bailey B.A."/>
            <person name="Cohen S.P."/>
        </authorList>
    </citation>
    <scope>NUCLEOTIDE SEQUENCE [LARGE SCALE GENOMIC DNA]</scope>
    <source>
        <strain evidence="4 5">GH-12</strain>
    </source>
</reference>
<keyword evidence="1" id="KW-0853">WD repeat</keyword>
<feature type="region of interest" description="Disordered" evidence="3">
    <location>
        <begin position="1"/>
        <end position="21"/>
    </location>
</feature>
<proteinExistence type="predicted"/>